<evidence type="ECO:0000313" key="1">
    <source>
        <dbReference type="EMBL" id="TCD03841.1"/>
    </source>
</evidence>
<sequence length="174" mass="19319">MGENLENNEWVKGDFPGETGFTTPDNYFAGLTERINARVFTEQMKSTVPANGGYTVPAGYFENLTSAILAKTTNENALPQRKIVRLWHSKLLKYASAACFLLIAGSGLYFNIQQQPVNYADLAAEQMLYDIDEQVIIEHIEANQATQPKSSAADAELENYILNNYSQNDLVTGL</sequence>
<keyword evidence="2" id="KW-1185">Reference proteome</keyword>
<accession>A0A4R0NRT6</accession>
<gene>
    <name evidence="1" type="ORF">EZ437_07785</name>
</gene>
<organism evidence="1 2">
    <name type="scientific">Pedobacter psychroterrae</name>
    <dbReference type="NCBI Taxonomy" id="2530453"/>
    <lineage>
        <taxon>Bacteria</taxon>
        <taxon>Pseudomonadati</taxon>
        <taxon>Bacteroidota</taxon>
        <taxon>Sphingobacteriia</taxon>
        <taxon>Sphingobacteriales</taxon>
        <taxon>Sphingobacteriaceae</taxon>
        <taxon>Pedobacter</taxon>
    </lineage>
</organism>
<proteinExistence type="predicted"/>
<dbReference type="AlphaFoldDB" id="A0A4R0NRT6"/>
<comment type="caution">
    <text evidence="1">The sequence shown here is derived from an EMBL/GenBank/DDBJ whole genome shotgun (WGS) entry which is preliminary data.</text>
</comment>
<dbReference type="OrthoDB" id="677448at2"/>
<dbReference type="RefSeq" id="WP_131594835.1">
    <property type="nucleotide sequence ID" value="NZ_SJSL01000001.1"/>
</dbReference>
<dbReference type="EMBL" id="SJSL01000001">
    <property type="protein sequence ID" value="TCD03841.1"/>
    <property type="molecule type" value="Genomic_DNA"/>
</dbReference>
<name>A0A4R0NRT6_9SPHI</name>
<dbReference type="Proteomes" id="UP000293347">
    <property type="component" value="Unassembled WGS sequence"/>
</dbReference>
<reference evidence="1 2" key="1">
    <citation type="submission" date="2019-02" db="EMBL/GenBank/DDBJ databases">
        <title>Pedobacter sp. RP-1-14 sp. nov., isolated from Arctic soil.</title>
        <authorList>
            <person name="Dahal R.H."/>
        </authorList>
    </citation>
    <scope>NUCLEOTIDE SEQUENCE [LARGE SCALE GENOMIC DNA]</scope>
    <source>
        <strain evidence="1 2">RP-1-14</strain>
    </source>
</reference>
<protein>
    <submittedName>
        <fullName evidence="1">Uncharacterized protein</fullName>
    </submittedName>
</protein>
<evidence type="ECO:0000313" key="2">
    <source>
        <dbReference type="Proteomes" id="UP000293347"/>
    </source>
</evidence>